<protein>
    <submittedName>
        <fullName evidence="1">Kelch domain-containing protein 10</fullName>
    </submittedName>
</protein>
<dbReference type="InterPro" id="IPR015915">
    <property type="entry name" value="Kelch-typ_b-propeller"/>
</dbReference>
<dbReference type="SUPFAM" id="SSF117281">
    <property type="entry name" value="Kelch motif"/>
    <property type="match status" value="1"/>
</dbReference>
<dbReference type="Gene3D" id="2.120.10.80">
    <property type="entry name" value="Kelch-type beta propeller"/>
    <property type="match status" value="1"/>
</dbReference>
<accession>A0A0M3K969</accession>
<dbReference type="WBParaSite" id="ASIM_0001751101-mRNA-1">
    <property type="protein sequence ID" value="ASIM_0001751101-mRNA-1"/>
    <property type="gene ID" value="ASIM_0001751101"/>
</dbReference>
<reference evidence="1" key="1">
    <citation type="submission" date="2017-02" db="UniProtKB">
        <authorList>
            <consortium name="WormBaseParasite"/>
        </authorList>
    </citation>
    <scope>IDENTIFICATION</scope>
</reference>
<dbReference type="AlphaFoldDB" id="A0A0M3K969"/>
<proteinExistence type="predicted"/>
<name>A0A0M3K969_ANISI</name>
<evidence type="ECO:0000313" key="1">
    <source>
        <dbReference type="WBParaSite" id="ASIM_0001751101-mRNA-1"/>
    </source>
</evidence>
<organism evidence="1">
    <name type="scientific">Anisakis simplex</name>
    <name type="common">Herring worm</name>
    <dbReference type="NCBI Taxonomy" id="6269"/>
    <lineage>
        <taxon>Eukaryota</taxon>
        <taxon>Metazoa</taxon>
        <taxon>Ecdysozoa</taxon>
        <taxon>Nematoda</taxon>
        <taxon>Chromadorea</taxon>
        <taxon>Rhabditida</taxon>
        <taxon>Spirurina</taxon>
        <taxon>Ascaridomorpha</taxon>
        <taxon>Ascaridoidea</taxon>
        <taxon>Anisakidae</taxon>
        <taxon>Anisakis</taxon>
        <taxon>Anisakis simplex complex</taxon>
    </lineage>
</organism>
<sequence length="136" mass="15697">LKSVKYYLHNGNQYEWFLYGNIYEQITMLVSVPTSACTVTALESNLFVIGGWNPRHTDDHEDLTDRGYVRTIYKYNLYLDLWTTHDFDRGEQGFPIETACHCTFELNNDKLLVLGGSLSPIGHNASSDRMYIYSVK</sequence>